<evidence type="ECO:0000256" key="4">
    <source>
        <dbReference type="HAMAP-Rule" id="MF_00057"/>
    </source>
</evidence>
<dbReference type="PANTHER" id="PTHR42866:SF2">
    <property type="entry name" value="3-DEOXY-MANNO-OCTULOSONATE CYTIDYLYLTRANSFERASE, MITOCHONDRIAL"/>
    <property type="match status" value="1"/>
</dbReference>
<evidence type="ECO:0000313" key="6">
    <source>
        <dbReference type="Proteomes" id="UP000316167"/>
    </source>
</evidence>
<dbReference type="GO" id="GO:0033468">
    <property type="term" value="P:CMP-keto-3-deoxy-D-manno-octulosonic acid biosynthetic process"/>
    <property type="evidence" value="ECO:0007669"/>
    <property type="project" value="UniProtKB-UniRule"/>
</dbReference>
<dbReference type="EMBL" id="VLLE01000003">
    <property type="protein sequence ID" value="TWI83016.1"/>
    <property type="molecule type" value="Genomic_DNA"/>
</dbReference>
<dbReference type="PANTHER" id="PTHR42866">
    <property type="entry name" value="3-DEOXY-MANNO-OCTULOSONATE CYTIDYLYLTRANSFERASE"/>
    <property type="match status" value="1"/>
</dbReference>
<reference evidence="5 6" key="1">
    <citation type="journal article" date="2015" name="Stand. Genomic Sci.">
        <title>Genomic Encyclopedia of Bacterial and Archaeal Type Strains, Phase III: the genomes of soil and plant-associated and newly described type strains.</title>
        <authorList>
            <person name="Whitman W.B."/>
            <person name="Woyke T."/>
            <person name="Klenk H.P."/>
            <person name="Zhou Y."/>
            <person name="Lilburn T.G."/>
            <person name="Beck B.J."/>
            <person name="De Vos P."/>
            <person name="Vandamme P."/>
            <person name="Eisen J.A."/>
            <person name="Garrity G."/>
            <person name="Hugenholtz P."/>
            <person name="Kyrpides N.C."/>
        </authorList>
    </citation>
    <scope>NUCLEOTIDE SEQUENCE [LARGE SCALE GENOMIC DNA]</scope>
    <source>
        <strain evidence="5 6">CGMCC 1.7271</strain>
    </source>
</reference>
<evidence type="ECO:0000256" key="2">
    <source>
        <dbReference type="ARBA" id="ARBA00022695"/>
    </source>
</evidence>
<dbReference type="InterPro" id="IPR029044">
    <property type="entry name" value="Nucleotide-diphossugar_trans"/>
</dbReference>
<organism evidence="5 6">
    <name type="scientific">Lacibacter cauensis</name>
    <dbReference type="NCBI Taxonomy" id="510947"/>
    <lineage>
        <taxon>Bacteria</taxon>
        <taxon>Pseudomonadati</taxon>
        <taxon>Bacteroidota</taxon>
        <taxon>Chitinophagia</taxon>
        <taxon>Chitinophagales</taxon>
        <taxon>Chitinophagaceae</taxon>
        <taxon>Lacibacter</taxon>
    </lineage>
</organism>
<keyword evidence="4" id="KW-0963">Cytoplasm</keyword>
<comment type="caution">
    <text evidence="5">The sequence shown here is derived from an EMBL/GenBank/DDBJ whole genome shotgun (WGS) entry which is preliminary data.</text>
</comment>
<dbReference type="NCBIfam" id="NF009905">
    <property type="entry name" value="PRK13368.1"/>
    <property type="match status" value="1"/>
</dbReference>
<dbReference type="HAMAP" id="MF_00057">
    <property type="entry name" value="KdsB"/>
    <property type="match status" value="1"/>
</dbReference>
<evidence type="ECO:0000256" key="1">
    <source>
        <dbReference type="ARBA" id="ARBA00022679"/>
    </source>
</evidence>
<comment type="similarity">
    <text evidence="4">Belongs to the KdsB family.</text>
</comment>
<dbReference type="UniPathway" id="UPA00358">
    <property type="reaction ID" value="UER00476"/>
</dbReference>
<comment type="pathway">
    <text evidence="4">Nucleotide-sugar biosynthesis; CMP-3-deoxy-D-manno-octulosonate biosynthesis; CMP-3-deoxy-D-manno-octulosonate from 3-deoxy-D-manno-octulosonate and CTP: step 1/1.</text>
</comment>
<gene>
    <name evidence="4" type="primary">kdsB</name>
    <name evidence="5" type="ORF">IQ13_1122</name>
</gene>
<keyword evidence="6" id="KW-1185">Reference proteome</keyword>
<keyword evidence="3 4" id="KW-0448">Lipopolysaccharide biosynthesis</keyword>
<dbReference type="AlphaFoldDB" id="A0A562SQE2"/>
<sequence>MYHFISVMRHCLKFVYICYMRIIAVIPARYAATRFPAKLMQLLHDKTIIRTTYENTVATGLFSKVLVATDSPVIYDEIVNNGGNAVMSTKEHESGSDRIAEAVADIDADIVMNVQGDEPFVQKQSLEKLCALFSDPSVDVGSLMHIITDEEQVNDPNCVKVVVNKQMDALYFSRSTIPFKRDSTAPVPYYKHIGIYGYRKEALLSFIQLPVSLLEQAEKLEQLRLLENGYRIRMAITEPVGVSIDTAADLEKARALVRKNR</sequence>
<evidence type="ECO:0000256" key="3">
    <source>
        <dbReference type="ARBA" id="ARBA00022985"/>
    </source>
</evidence>
<dbReference type="GO" id="GO:0005829">
    <property type="term" value="C:cytosol"/>
    <property type="evidence" value="ECO:0007669"/>
    <property type="project" value="TreeGrafter"/>
</dbReference>
<evidence type="ECO:0000313" key="5">
    <source>
        <dbReference type="EMBL" id="TWI83016.1"/>
    </source>
</evidence>
<dbReference type="Gene3D" id="3.90.550.10">
    <property type="entry name" value="Spore Coat Polysaccharide Biosynthesis Protein SpsA, Chain A"/>
    <property type="match status" value="1"/>
</dbReference>
<keyword evidence="2 4" id="KW-0548">Nucleotidyltransferase</keyword>
<comment type="subcellular location">
    <subcellularLocation>
        <location evidence="4">Cytoplasm</location>
    </subcellularLocation>
</comment>
<dbReference type="EC" id="2.7.7.38" evidence="4"/>
<dbReference type="InterPro" id="IPR003329">
    <property type="entry name" value="Cytidylyl_trans"/>
</dbReference>
<dbReference type="SUPFAM" id="SSF53448">
    <property type="entry name" value="Nucleotide-diphospho-sugar transferases"/>
    <property type="match status" value="1"/>
</dbReference>
<name>A0A562SQE2_9BACT</name>
<dbReference type="Pfam" id="PF02348">
    <property type="entry name" value="CTP_transf_3"/>
    <property type="match status" value="1"/>
</dbReference>
<protein>
    <recommendedName>
        <fullName evidence="4">3-deoxy-manno-octulosonate cytidylyltransferase</fullName>
        <ecNumber evidence="4">2.7.7.38</ecNumber>
    </recommendedName>
    <alternativeName>
        <fullName evidence="4">CMP-2-keto-3-deoxyoctulosonic acid synthase</fullName>
        <shortName evidence="4">CKS</shortName>
        <shortName evidence="4">CMP-KDO synthase</shortName>
    </alternativeName>
</protein>
<dbReference type="GO" id="GO:0008690">
    <property type="term" value="F:3-deoxy-manno-octulosonate cytidylyltransferase activity"/>
    <property type="evidence" value="ECO:0007669"/>
    <property type="project" value="UniProtKB-UniRule"/>
</dbReference>
<comment type="function">
    <text evidence="4">Activates KDO (a required 8-carbon sugar) for incorporation into bacterial lipopolysaccharide in Gram-negative bacteria.</text>
</comment>
<dbReference type="InterPro" id="IPR004528">
    <property type="entry name" value="KdsB"/>
</dbReference>
<accession>A0A562SQE2</accession>
<dbReference type="NCBIfam" id="TIGR00466">
    <property type="entry name" value="kdsB"/>
    <property type="match status" value="1"/>
</dbReference>
<proteinExistence type="inferred from homology"/>
<dbReference type="Proteomes" id="UP000316167">
    <property type="component" value="Unassembled WGS sequence"/>
</dbReference>
<dbReference type="GO" id="GO:0009103">
    <property type="term" value="P:lipopolysaccharide biosynthetic process"/>
    <property type="evidence" value="ECO:0007669"/>
    <property type="project" value="UniProtKB-UniRule"/>
</dbReference>
<comment type="catalytic activity">
    <reaction evidence="4">
        <text>3-deoxy-alpha-D-manno-oct-2-ulosonate + CTP = CMP-3-deoxy-beta-D-manno-octulosonate + diphosphate</text>
        <dbReference type="Rhea" id="RHEA:23448"/>
        <dbReference type="ChEBI" id="CHEBI:33019"/>
        <dbReference type="ChEBI" id="CHEBI:37563"/>
        <dbReference type="ChEBI" id="CHEBI:85986"/>
        <dbReference type="ChEBI" id="CHEBI:85987"/>
        <dbReference type="EC" id="2.7.7.38"/>
    </reaction>
</comment>
<keyword evidence="1 4" id="KW-0808">Transferase</keyword>
<dbReference type="NCBIfam" id="NF003952">
    <property type="entry name" value="PRK05450.1-5"/>
    <property type="match status" value="1"/>
</dbReference>
<dbReference type="CDD" id="cd02517">
    <property type="entry name" value="CMP-KDO-Synthetase"/>
    <property type="match status" value="1"/>
</dbReference>